<evidence type="ECO:0000313" key="5">
    <source>
        <dbReference type="EMBL" id="CAG5010867.1"/>
    </source>
</evidence>
<name>A0A916JHE8_9BACT</name>
<dbReference type="InterPro" id="IPR039426">
    <property type="entry name" value="TonB-dep_rcpt-like"/>
</dbReference>
<keyword evidence="2" id="KW-0813">Transport</keyword>
<feature type="signal peptide" evidence="3">
    <location>
        <begin position="1"/>
        <end position="21"/>
    </location>
</feature>
<evidence type="ECO:0000256" key="3">
    <source>
        <dbReference type="SAM" id="SignalP"/>
    </source>
</evidence>
<dbReference type="AlphaFoldDB" id="A0A916JHE8"/>
<keyword evidence="6" id="KW-1185">Reference proteome</keyword>
<dbReference type="Pfam" id="PF13620">
    <property type="entry name" value="CarboxypepD_reg"/>
    <property type="match status" value="1"/>
</dbReference>
<evidence type="ECO:0000256" key="2">
    <source>
        <dbReference type="PROSITE-ProRule" id="PRU01360"/>
    </source>
</evidence>
<feature type="domain" description="TonB-dependent receptor plug" evidence="4">
    <location>
        <begin position="147"/>
        <end position="227"/>
    </location>
</feature>
<dbReference type="RefSeq" id="WP_229252904.1">
    <property type="nucleotide sequence ID" value="NZ_CAJRAF010000002.1"/>
</dbReference>
<proteinExistence type="inferred from homology"/>
<reference evidence="5" key="1">
    <citation type="submission" date="2021-04" db="EMBL/GenBank/DDBJ databases">
        <authorList>
            <person name="Rodrigo-Torres L."/>
            <person name="Arahal R. D."/>
            <person name="Lucena T."/>
        </authorList>
    </citation>
    <scope>NUCLEOTIDE SEQUENCE</scope>
    <source>
        <strain evidence="5">CECT 9275</strain>
    </source>
</reference>
<dbReference type="InterPro" id="IPR012910">
    <property type="entry name" value="Plug_dom"/>
</dbReference>
<feature type="chain" id="PRO_5037839041" evidence="3">
    <location>
        <begin position="22"/>
        <end position="285"/>
    </location>
</feature>
<dbReference type="GO" id="GO:0009279">
    <property type="term" value="C:cell outer membrane"/>
    <property type="evidence" value="ECO:0007669"/>
    <property type="project" value="UniProtKB-SubCell"/>
</dbReference>
<dbReference type="GO" id="GO:0030246">
    <property type="term" value="F:carbohydrate binding"/>
    <property type="evidence" value="ECO:0007669"/>
    <property type="project" value="InterPro"/>
</dbReference>
<dbReference type="GO" id="GO:0044718">
    <property type="term" value="P:siderophore transmembrane transport"/>
    <property type="evidence" value="ECO:0007669"/>
    <property type="project" value="TreeGrafter"/>
</dbReference>
<keyword evidence="2" id="KW-1134">Transmembrane beta strand</keyword>
<keyword evidence="2" id="KW-0998">Cell outer membrane</keyword>
<dbReference type="PANTHER" id="PTHR30069:SF29">
    <property type="entry name" value="HEMOGLOBIN AND HEMOGLOBIN-HAPTOGLOBIN-BINDING PROTEIN 1-RELATED"/>
    <property type="match status" value="1"/>
</dbReference>
<dbReference type="InterPro" id="IPR013784">
    <property type="entry name" value="Carb-bd-like_fold"/>
</dbReference>
<protein>
    <submittedName>
        <fullName evidence="5">Vitamin B12 transporter BtuB</fullName>
    </submittedName>
</protein>
<dbReference type="SUPFAM" id="SSF49452">
    <property type="entry name" value="Starch-binding domain-like"/>
    <property type="match status" value="1"/>
</dbReference>
<dbReference type="SUPFAM" id="SSF56935">
    <property type="entry name" value="Porins"/>
    <property type="match status" value="1"/>
</dbReference>
<dbReference type="Proteomes" id="UP000680038">
    <property type="component" value="Unassembled WGS sequence"/>
</dbReference>
<evidence type="ECO:0000259" key="4">
    <source>
        <dbReference type="Pfam" id="PF07715"/>
    </source>
</evidence>
<comment type="subcellular location">
    <subcellularLocation>
        <location evidence="2">Cell outer membrane</location>
        <topology evidence="2">Multi-pass membrane protein</topology>
    </subcellularLocation>
</comment>
<accession>A0A916JHE8</accession>
<dbReference type="EMBL" id="CAJRAF010000002">
    <property type="protein sequence ID" value="CAG5010867.1"/>
    <property type="molecule type" value="Genomic_DNA"/>
</dbReference>
<comment type="similarity">
    <text evidence="2">Belongs to the TonB-dependent receptor family.</text>
</comment>
<sequence>MAFKKSLILLVLMAVLHSAQAQVSKVTLSGQVSSLPKKEMLPFVNVILKTAKDSAFVTGTITASDGRFTLSDIAPGNYLVECASLGFQTIKMPVTVGALSAFLDLGVLEMSENAQVLQEVTVTGAQADGVDARLDRKVFDISKNISQSGGSILQALKNLPGVTAGEDGKVMLRGSDKVAVLVDGRQTALTGFGNQTSLDNIPASAIERIEIINNPSARYDANGNAGIINIIYKKNKQEGFNGKIGLTTGLGALWVRKENFPGIRPQSRNTLKLNPSVALNYKKKK</sequence>
<dbReference type="InterPro" id="IPR037066">
    <property type="entry name" value="Plug_dom_sf"/>
</dbReference>
<dbReference type="GO" id="GO:0015344">
    <property type="term" value="F:siderophore uptake transmembrane transporter activity"/>
    <property type="evidence" value="ECO:0007669"/>
    <property type="project" value="TreeGrafter"/>
</dbReference>
<dbReference type="Pfam" id="PF07715">
    <property type="entry name" value="Plug"/>
    <property type="match status" value="1"/>
</dbReference>
<organism evidence="5 6">
    <name type="scientific">Dyadobacter helix</name>
    <dbReference type="NCBI Taxonomy" id="2822344"/>
    <lineage>
        <taxon>Bacteria</taxon>
        <taxon>Pseudomonadati</taxon>
        <taxon>Bacteroidota</taxon>
        <taxon>Cytophagia</taxon>
        <taxon>Cytophagales</taxon>
        <taxon>Spirosomataceae</taxon>
        <taxon>Dyadobacter</taxon>
    </lineage>
</organism>
<dbReference type="PROSITE" id="PS52016">
    <property type="entry name" value="TONB_DEPENDENT_REC_3"/>
    <property type="match status" value="1"/>
</dbReference>
<comment type="caution">
    <text evidence="5">The sequence shown here is derived from an EMBL/GenBank/DDBJ whole genome shotgun (WGS) entry which is preliminary data.</text>
</comment>
<evidence type="ECO:0000313" key="6">
    <source>
        <dbReference type="Proteomes" id="UP000680038"/>
    </source>
</evidence>
<dbReference type="PANTHER" id="PTHR30069">
    <property type="entry name" value="TONB-DEPENDENT OUTER MEMBRANE RECEPTOR"/>
    <property type="match status" value="1"/>
</dbReference>
<dbReference type="Gene3D" id="2.170.130.10">
    <property type="entry name" value="TonB-dependent receptor, plug domain"/>
    <property type="match status" value="1"/>
</dbReference>
<gene>
    <name evidence="5" type="primary">btuB_20</name>
    <name evidence="5" type="ORF">DYBT9275_04832</name>
</gene>
<dbReference type="Gene3D" id="2.60.40.1120">
    <property type="entry name" value="Carboxypeptidase-like, regulatory domain"/>
    <property type="match status" value="1"/>
</dbReference>
<keyword evidence="2" id="KW-0472">Membrane</keyword>
<keyword evidence="2" id="KW-0812">Transmembrane</keyword>
<keyword evidence="1 3" id="KW-0732">Signal</keyword>
<evidence type="ECO:0000256" key="1">
    <source>
        <dbReference type="ARBA" id="ARBA00022729"/>
    </source>
</evidence>